<evidence type="ECO:0000313" key="1">
    <source>
        <dbReference type="EMBL" id="HIR57641.1"/>
    </source>
</evidence>
<proteinExistence type="predicted"/>
<organism evidence="1 2">
    <name type="scientific">Candidatus Gallacutalibacter pullicola</name>
    <dbReference type="NCBI Taxonomy" id="2840830"/>
    <lineage>
        <taxon>Bacteria</taxon>
        <taxon>Bacillati</taxon>
        <taxon>Bacillota</taxon>
        <taxon>Clostridia</taxon>
        <taxon>Eubacteriales</taxon>
        <taxon>Candidatus Gallacutalibacter</taxon>
    </lineage>
</organism>
<dbReference type="CDD" id="cd00009">
    <property type="entry name" value="AAA"/>
    <property type="match status" value="1"/>
</dbReference>
<dbReference type="Proteomes" id="UP000886785">
    <property type="component" value="Unassembled WGS sequence"/>
</dbReference>
<accession>A0A9D1DRH2</accession>
<dbReference type="Pfam" id="PF13177">
    <property type="entry name" value="DNA_pol3_delta2"/>
    <property type="match status" value="1"/>
</dbReference>
<protein>
    <submittedName>
        <fullName evidence="1">ATP-binding protein</fullName>
    </submittedName>
</protein>
<gene>
    <name evidence="1" type="ORF">IAA54_08225</name>
</gene>
<evidence type="ECO:0000313" key="2">
    <source>
        <dbReference type="Proteomes" id="UP000886785"/>
    </source>
</evidence>
<dbReference type="PANTHER" id="PTHR11669:SF8">
    <property type="entry name" value="DNA POLYMERASE III SUBUNIT DELTA"/>
    <property type="match status" value="1"/>
</dbReference>
<dbReference type="InterPro" id="IPR050238">
    <property type="entry name" value="DNA_Rep/Repair_Clamp_Loader"/>
</dbReference>
<keyword evidence="1" id="KW-0547">Nucleotide-binding</keyword>
<reference evidence="1" key="2">
    <citation type="journal article" date="2021" name="PeerJ">
        <title>Extensive microbial diversity within the chicken gut microbiome revealed by metagenomics and culture.</title>
        <authorList>
            <person name="Gilroy R."/>
            <person name="Ravi A."/>
            <person name="Getino M."/>
            <person name="Pursley I."/>
            <person name="Horton D.L."/>
            <person name="Alikhan N.F."/>
            <person name="Baker D."/>
            <person name="Gharbi K."/>
            <person name="Hall N."/>
            <person name="Watson M."/>
            <person name="Adriaenssens E.M."/>
            <person name="Foster-Nyarko E."/>
            <person name="Jarju S."/>
            <person name="Secka A."/>
            <person name="Antonio M."/>
            <person name="Oren A."/>
            <person name="Chaudhuri R.R."/>
            <person name="La Ragione R."/>
            <person name="Hildebrand F."/>
            <person name="Pallen M.J."/>
        </authorList>
    </citation>
    <scope>NUCLEOTIDE SEQUENCE</scope>
    <source>
        <strain evidence="1">ChiSjej1B19-7085</strain>
    </source>
</reference>
<sequence>MLFQNFAGNGEVKRQLSLAFDEGRFPHAVILEGPPGTGKRTLARLLAQAAVCTGAERPCGSCPGCVKAKAGSHPDIYTASGGTAARSFHVEAIRFLRSDAYIRPNEAPCKVYLLFQAQTMSEQAQNALLKILEEPPAQALFILTCVSASALLPTVRSRAQVFTLGPVSEQEAVEAVTAQLPGIDRAAVESAARQWGGNIGQMLESLQDSRLNAALEYVPKIAHALTAPDEMELLAVTAPLIRDKDLLRAVLDRLVGLFRDACVIRAGGSALGGESAAQELAATLTRDKLMALVTETVTARENVERNANAALLVTAYCARLRRAAGR</sequence>
<dbReference type="GO" id="GO:0005524">
    <property type="term" value="F:ATP binding"/>
    <property type="evidence" value="ECO:0007669"/>
    <property type="project" value="UniProtKB-KW"/>
</dbReference>
<dbReference type="SUPFAM" id="SSF52540">
    <property type="entry name" value="P-loop containing nucleoside triphosphate hydrolases"/>
    <property type="match status" value="1"/>
</dbReference>
<keyword evidence="1" id="KW-0067">ATP-binding</keyword>
<dbReference type="AlphaFoldDB" id="A0A9D1DRH2"/>
<dbReference type="EMBL" id="DVHF01000093">
    <property type="protein sequence ID" value="HIR57641.1"/>
    <property type="molecule type" value="Genomic_DNA"/>
</dbReference>
<dbReference type="InterPro" id="IPR027417">
    <property type="entry name" value="P-loop_NTPase"/>
</dbReference>
<comment type="caution">
    <text evidence="1">The sequence shown here is derived from an EMBL/GenBank/DDBJ whole genome shotgun (WGS) entry which is preliminary data.</text>
</comment>
<name>A0A9D1DRH2_9FIRM</name>
<dbReference type="PANTHER" id="PTHR11669">
    <property type="entry name" value="REPLICATION FACTOR C / DNA POLYMERASE III GAMMA-TAU SUBUNIT"/>
    <property type="match status" value="1"/>
</dbReference>
<dbReference type="GO" id="GO:0006261">
    <property type="term" value="P:DNA-templated DNA replication"/>
    <property type="evidence" value="ECO:0007669"/>
    <property type="project" value="TreeGrafter"/>
</dbReference>
<dbReference type="Gene3D" id="3.40.50.300">
    <property type="entry name" value="P-loop containing nucleotide triphosphate hydrolases"/>
    <property type="match status" value="1"/>
</dbReference>
<reference evidence="1" key="1">
    <citation type="submission" date="2020-10" db="EMBL/GenBank/DDBJ databases">
        <authorList>
            <person name="Gilroy R."/>
        </authorList>
    </citation>
    <scope>NUCLEOTIDE SEQUENCE</scope>
    <source>
        <strain evidence="1">ChiSjej1B19-7085</strain>
    </source>
</reference>